<dbReference type="Proteomes" id="UP000807469">
    <property type="component" value="Unassembled WGS sequence"/>
</dbReference>
<feature type="compositionally biased region" description="Polar residues" evidence="1">
    <location>
        <begin position="38"/>
        <end position="54"/>
    </location>
</feature>
<evidence type="ECO:0000313" key="3">
    <source>
        <dbReference type="Proteomes" id="UP000807469"/>
    </source>
</evidence>
<dbReference type="SUPFAM" id="SSF52047">
    <property type="entry name" value="RNI-like"/>
    <property type="match status" value="1"/>
</dbReference>
<dbReference type="OrthoDB" id="3232239at2759"/>
<keyword evidence="3" id="KW-1185">Reference proteome</keyword>
<proteinExistence type="predicted"/>
<dbReference type="InterPro" id="IPR032675">
    <property type="entry name" value="LRR_dom_sf"/>
</dbReference>
<accession>A0A9P5YMA6</accession>
<dbReference type="Gene3D" id="3.80.10.10">
    <property type="entry name" value="Ribonuclease Inhibitor"/>
    <property type="match status" value="1"/>
</dbReference>
<dbReference type="EMBL" id="MU155623">
    <property type="protein sequence ID" value="KAF9471777.1"/>
    <property type="molecule type" value="Genomic_DNA"/>
</dbReference>
<evidence type="ECO:0000313" key="2">
    <source>
        <dbReference type="EMBL" id="KAF9471777.1"/>
    </source>
</evidence>
<feature type="region of interest" description="Disordered" evidence="1">
    <location>
        <begin position="31"/>
        <end position="55"/>
    </location>
</feature>
<comment type="caution">
    <text evidence="2">The sequence shown here is derived from an EMBL/GenBank/DDBJ whole genome shotgun (WGS) entry which is preliminary data.</text>
</comment>
<sequence length="397" mass="44375">MMHLVVAPLDRNSLSAYDLFYSMCSRSRTHLERRSDRSLTNTSGARTSPKSGDSQALLPPFIASMFPGTVFLKSNAPLVPLNTHPGARLGDRRFFANLMGCMSGEAWLGSGLEPAGELHTPGARPLALFTNGRLIGTIPADLKFRSIHTLVLVDVCHSINIVHYKEAPLRVLLSQALRRLDSLKVLHFRMLGGHPAAELLLSAPFQLKRLHWTNHSEGSTMTAVLAEQQHLRYLYLESRRDTTLPLTCCPTLKELSGNRVTLEALLPGRHIEDLASSRISEHSFGNTLCVHFELVVDYLGRLEKLELVGLLSDELLLLKRLPPLQHLIFSFKWGSRYLQPIPVDFSECQRLVKELFACCPNLKDMDIAYEWTTVADVWFQQWARGSKDGDKGGKGDG</sequence>
<reference evidence="2" key="1">
    <citation type="submission" date="2020-11" db="EMBL/GenBank/DDBJ databases">
        <authorList>
            <consortium name="DOE Joint Genome Institute"/>
            <person name="Ahrendt S."/>
            <person name="Riley R."/>
            <person name="Andreopoulos W."/>
            <person name="Labutti K."/>
            <person name="Pangilinan J."/>
            <person name="Ruiz-Duenas F.J."/>
            <person name="Barrasa J.M."/>
            <person name="Sanchez-Garcia M."/>
            <person name="Camarero S."/>
            <person name="Miyauchi S."/>
            <person name="Serrano A."/>
            <person name="Linde D."/>
            <person name="Babiker R."/>
            <person name="Drula E."/>
            <person name="Ayuso-Fernandez I."/>
            <person name="Pacheco R."/>
            <person name="Padilla G."/>
            <person name="Ferreira P."/>
            <person name="Barriuso J."/>
            <person name="Kellner H."/>
            <person name="Castanera R."/>
            <person name="Alfaro M."/>
            <person name="Ramirez L."/>
            <person name="Pisabarro A.G."/>
            <person name="Kuo A."/>
            <person name="Tritt A."/>
            <person name="Lipzen A."/>
            <person name="He G."/>
            <person name="Yan M."/>
            <person name="Ng V."/>
            <person name="Cullen D."/>
            <person name="Martin F."/>
            <person name="Rosso M.-N."/>
            <person name="Henrissat B."/>
            <person name="Hibbett D."/>
            <person name="Martinez A.T."/>
            <person name="Grigoriev I.V."/>
        </authorList>
    </citation>
    <scope>NUCLEOTIDE SEQUENCE</scope>
    <source>
        <strain evidence="2">CIRM-BRFM 674</strain>
    </source>
</reference>
<protein>
    <submittedName>
        <fullName evidence="2">Uncharacterized protein</fullName>
    </submittedName>
</protein>
<gene>
    <name evidence="2" type="ORF">BDN70DRAFT_926008</name>
</gene>
<organism evidence="2 3">
    <name type="scientific">Pholiota conissans</name>
    <dbReference type="NCBI Taxonomy" id="109636"/>
    <lineage>
        <taxon>Eukaryota</taxon>
        <taxon>Fungi</taxon>
        <taxon>Dikarya</taxon>
        <taxon>Basidiomycota</taxon>
        <taxon>Agaricomycotina</taxon>
        <taxon>Agaricomycetes</taxon>
        <taxon>Agaricomycetidae</taxon>
        <taxon>Agaricales</taxon>
        <taxon>Agaricineae</taxon>
        <taxon>Strophariaceae</taxon>
        <taxon>Pholiota</taxon>
    </lineage>
</organism>
<dbReference type="AlphaFoldDB" id="A0A9P5YMA6"/>
<name>A0A9P5YMA6_9AGAR</name>
<evidence type="ECO:0000256" key="1">
    <source>
        <dbReference type="SAM" id="MobiDB-lite"/>
    </source>
</evidence>